<keyword evidence="2" id="KW-1185">Reference proteome</keyword>
<proteinExistence type="predicted"/>
<dbReference type="OrthoDB" id="7510996at2"/>
<sequence length="76" mass="8537">MMRRWLITGLTLLMPLTACKKEPDFNERYEVLEGKLQEKAKAIDAQISRAQQAACAKEADPKACEQAAAEKSQKNQ</sequence>
<reference evidence="1 2" key="1">
    <citation type="submission" date="2019-12" db="EMBL/GenBank/DDBJ databases">
        <title>Genomic-based taxomic classification of the family Erythrobacteraceae.</title>
        <authorList>
            <person name="Xu L."/>
        </authorList>
    </citation>
    <scope>NUCLEOTIDE SEQUENCE [LARGE SCALE GENOMIC DNA]</scope>
    <source>
        <strain evidence="1 2">DSM 18604</strain>
    </source>
</reference>
<evidence type="ECO:0008006" key="3">
    <source>
        <dbReference type="Google" id="ProtNLM"/>
    </source>
</evidence>
<gene>
    <name evidence="1" type="ORF">GRI39_11130</name>
</gene>
<dbReference type="Proteomes" id="UP000460561">
    <property type="component" value="Unassembled WGS sequence"/>
</dbReference>
<dbReference type="EMBL" id="WTYQ01000004">
    <property type="protein sequence ID" value="MXP26588.1"/>
    <property type="molecule type" value="Genomic_DNA"/>
</dbReference>
<protein>
    <recommendedName>
        <fullName evidence="3">EexN family lipoprotein</fullName>
    </recommendedName>
</protein>
<comment type="caution">
    <text evidence="1">The sequence shown here is derived from an EMBL/GenBank/DDBJ whole genome shotgun (WGS) entry which is preliminary data.</text>
</comment>
<organism evidence="1 2">
    <name type="scientific">Altericroceibacterium indicum</name>
    <dbReference type="NCBI Taxonomy" id="374177"/>
    <lineage>
        <taxon>Bacteria</taxon>
        <taxon>Pseudomonadati</taxon>
        <taxon>Pseudomonadota</taxon>
        <taxon>Alphaproteobacteria</taxon>
        <taxon>Sphingomonadales</taxon>
        <taxon>Erythrobacteraceae</taxon>
        <taxon>Altericroceibacterium</taxon>
    </lineage>
</organism>
<evidence type="ECO:0000313" key="2">
    <source>
        <dbReference type="Proteomes" id="UP000460561"/>
    </source>
</evidence>
<dbReference type="RefSeq" id="WP_160739809.1">
    <property type="nucleotide sequence ID" value="NZ_WTYQ01000004.1"/>
</dbReference>
<name>A0A845AHK3_9SPHN</name>
<dbReference type="AlphaFoldDB" id="A0A845AHK3"/>
<evidence type="ECO:0000313" key="1">
    <source>
        <dbReference type="EMBL" id="MXP26588.1"/>
    </source>
</evidence>
<accession>A0A845AHK3</accession>